<keyword evidence="1" id="KW-1133">Transmembrane helix</keyword>
<dbReference type="AlphaFoldDB" id="A0A0P8D9T9"/>
<sequence length="174" mass="19034">MTKQQISFEQVYFRMILGFTVCSSLLFAFAHPQVAYLGLLAISAIFSKQSVRGIEHWFRRFKPFKLYVFVGILSILANLVTNSAASAQWQGAQTAANTALGSYIGADVVTLLFTVVFLLLFFLIIGGLMTWGYKAFRNEDAAVPMTAFIVGTVIFVGGEVFSQLFFSGGATTAP</sequence>
<feature type="transmembrane region" description="Helical" evidence="1">
    <location>
        <begin position="66"/>
        <end position="89"/>
    </location>
</feature>
<gene>
    <name evidence="2" type="ORF">HLUCCA11_20335</name>
</gene>
<feature type="transmembrane region" description="Helical" evidence="1">
    <location>
        <begin position="145"/>
        <end position="166"/>
    </location>
</feature>
<comment type="caution">
    <text evidence="2">The sequence shown here is derived from an EMBL/GenBank/DDBJ whole genome shotgun (WGS) entry which is preliminary data.</text>
</comment>
<protein>
    <submittedName>
        <fullName evidence="2">Herpesvirus UL49 tegument protein</fullName>
    </submittedName>
</protein>
<dbReference type="STRING" id="1666911.HLUCCA11_20335"/>
<feature type="transmembrane region" description="Helical" evidence="1">
    <location>
        <begin position="109"/>
        <end position="133"/>
    </location>
</feature>
<dbReference type="Proteomes" id="UP000050465">
    <property type="component" value="Unassembled WGS sequence"/>
</dbReference>
<proteinExistence type="predicted"/>
<name>A0A0P8D9T9_9CYAN</name>
<accession>A0A0P8D9T9</accession>
<reference evidence="2 3" key="1">
    <citation type="submission" date="2015-09" db="EMBL/GenBank/DDBJ databases">
        <title>Identification and resolution of microdiversity through metagenomic sequencing of parallel consortia.</title>
        <authorList>
            <person name="Nelson W.C."/>
            <person name="Romine M.F."/>
            <person name="Lindemann S.R."/>
        </authorList>
    </citation>
    <scope>NUCLEOTIDE SEQUENCE [LARGE SCALE GENOMIC DNA]</scope>
    <source>
        <strain evidence="2">Ana</strain>
    </source>
</reference>
<evidence type="ECO:0000313" key="3">
    <source>
        <dbReference type="Proteomes" id="UP000050465"/>
    </source>
</evidence>
<evidence type="ECO:0000313" key="2">
    <source>
        <dbReference type="EMBL" id="KPQ32859.1"/>
    </source>
</evidence>
<organism evidence="2 3">
    <name type="scientific">Phormidesmis priestleyi Ana</name>
    <dbReference type="NCBI Taxonomy" id="1666911"/>
    <lineage>
        <taxon>Bacteria</taxon>
        <taxon>Bacillati</taxon>
        <taxon>Cyanobacteriota</taxon>
        <taxon>Cyanophyceae</taxon>
        <taxon>Leptolyngbyales</taxon>
        <taxon>Leptolyngbyaceae</taxon>
        <taxon>Phormidesmis</taxon>
    </lineage>
</organism>
<dbReference type="EMBL" id="LJZR01000044">
    <property type="protein sequence ID" value="KPQ32859.1"/>
    <property type="molecule type" value="Genomic_DNA"/>
</dbReference>
<feature type="transmembrane region" description="Helical" evidence="1">
    <location>
        <begin position="12"/>
        <end position="30"/>
    </location>
</feature>
<keyword evidence="1" id="KW-0812">Transmembrane</keyword>
<keyword evidence="1" id="KW-0472">Membrane</keyword>
<evidence type="ECO:0000256" key="1">
    <source>
        <dbReference type="SAM" id="Phobius"/>
    </source>
</evidence>